<feature type="domain" description="DUF5126" evidence="3">
    <location>
        <begin position="125"/>
        <end position="230"/>
    </location>
</feature>
<dbReference type="InterPro" id="IPR008979">
    <property type="entry name" value="Galactose-bd-like_sf"/>
</dbReference>
<reference evidence="4 5" key="1">
    <citation type="submission" date="2016-10" db="EMBL/GenBank/DDBJ databases">
        <authorList>
            <person name="de Groot N.N."/>
        </authorList>
    </citation>
    <scope>NUCLEOTIDE SEQUENCE [LARGE SCALE GENOMIC DNA]</scope>
    <source>
        <strain evidence="4 5">Vu-144</strain>
    </source>
</reference>
<keyword evidence="5" id="KW-1185">Reference proteome</keyword>
<dbReference type="InterPro" id="IPR032527">
    <property type="entry name" value="DUF4959"/>
</dbReference>
<evidence type="ECO:0000313" key="4">
    <source>
        <dbReference type="EMBL" id="SEA07268.1"/>
    </source>
</evidence>
<feature type="domain" description="DUF4959" evidence="1">
    <location>
        <begin position="19"/>
        <end position="123"/>
    </location>
</feature>
<feature type="domain" description="DUF5000" evidence="2">
    <location>
        <begin position="256"/>
        <end position="405"/>
    </location>
</feature>
<gene>
    <name evidence="4" type="ORF">SAMN05192529_107135</name>
</gene>
<name>A0A1H3Y8R0_9BACT</name>
<protein>
    <recommendedName>
        <fullName evidence="6">F5/8 type C domain-containing protein</fullName>
    </recommendedName>
</protein>
<dbReference type="AlphaFoldDB" id="A0A1H3Y8R0"/>
<accession>A0A1H3Y8R0</accession>
<dbReference type="Gene3D" id="2.60.120.260">
    <property type="entry name" value="Galactose-binding domain-like"/>
    <property type="match status" value="1"/>
</dbReference>
<dbReference type="Pfam" id="PF17166">
    <property type="entry name" value="DUF5126"/>
    <property type="match status" value="1"/>
</dbReference>
<dbReference type="Proteomes" id="UP000199041">
    <property type="component" value="Unassembled WGS sequence"/>
</dbReference>
<evidence type="ECO:0000313" key="5">
    <source>
        <dbReference type="Proteomes" id="UP000199041"/>
    </source>
</evidence>
<dbReference type="InterPro" id="IPR032164">
    <property type="entry name" value="DUF5000"/>
</dbReference>
<evidence type="ECO:0000259" key="3">
    <source>
        <dbReference type="Pfam" id="PF17166"/>
    </source>
</evidence>
<dbReference type="SUPFAM" id="SSF49785">
    <property type="entry name" value="Galactose-binding domain-like"/>
    <property type="match status" value="1"/>
</dbReference>
<dbReference type="RefSeq" id="WP_091396282.1">
    <property type="nucleotide sequence ID" value="NZ_FNQY01000007.1"/>
</dbReference>
<dbReference type="OrthoDB" id="621114at2"/>
<dbReference type="Pfam" id="PF16323">
    <property type="entry name" value="DUF4959"/>
    <property type="match status" value="1"/>
</dbReference>
<dbReference type="InterPro" id="IPR033431">
    <property type="entry name" value="DUF5126"/>
</dbReference>
<proteinExistence type="predicted"/>
<evidence type="ECO:0000259" key="2">
    <source>
        <dbReference type="Pfam" id="PF16391"/>
    </source>
</evidence>
<evidence type="ECO:0000259" key="1">
    <source>
        <dbReference type="Pfam" id="PF16323"/>
    </source>
</evidence>
<dbReference type="Pfam" id="PF16391">
    <property type="entry name" value="DUF5000"/>
    <property type="match status" value="1"/>
</dbReference>
<evidence type="ECO:0008006" key="6">
    <source>
        <dbReference type="Google" id="ProtNLM"/>
    </source>
</evidence>
<organism evidence="4 5">
    <name type="scientific">Arachidicoccus rhizosphaerae</name>
    <dbReference type="NCBI Taxonomy" id="551991"/>
    <lineage>
        <taxon>Bacteria</taxon>
        <taxon>Pseudomonadati</taxon>
        <taxon>Bacteroidota</taxon>
        <taxon>Chitinophagia</taxon>
        <taxon>Chitinophagales</taxon>
        <taxon>Chitinophagaceae</taxon>
        <taxon>Arachidicoccus</taxon>
    </lineage>
</organism>
<dbReference type="STRING" id="551991.SAMN05192529_107135"/>
<dbReference type="EMBL" id="FNQY01000007">
    <property type="protein sequence ID" value="SEA07268.1"/>
    <property type="molecule type" value="Genomic_DNA"/>
</dbReference>
<sequence length="406" mass="45104">MYKLNYYIYLFLVFCCLCSCGEKQLNKPVVTNTNPPGLVSNVEVQNENGKALISYTLPSDQDLSYIKAEYETSPGVSAEVLASRHTNVLTVDGFGDTLSHVVKLISVNSSGVASGSVEVTVNPKTPGYLLAARSLKIATTFGGFTLNCSNPTGDDLAIIPMVDTSGNGNWVQTVGMDNVYSNDTSIATAIHNQPSIERKYAFTVRDKWQHYSDTMVVSLTPIFEQKIDKSTWATMTLPNDAQILNNGGWCYEYYMWDGNEHPGWPQTYFTVESATTPQTATIDLGSAHTFSRFKINPYLEVGNFYYVRGNPKDFEIWGSNSPDLSDPEPDILSDPSWTKLGTFHVVKPSGSPSQTETTADQESAYNGWEFDFPAGLGSYRYIRIRQLSNWQGTYFICISEFTLWGN</sequence>